<evidence type="ECO:0000256" key="5">
    <source>
        <dbReference type="ARBA" id="ARBA00022692"/>
    </source>
</evidence>
<dbReference type="RefSeq" id="WP_039002125.1">
    <property type="nucleotide sequence ID" value="NZ_CP014327.1"/>
</dbReference>
<keyword evidence="5 10" id="KW-0812">Transmembrane</keyword>
<comment type="similarity">
    <text evidence="2">Belongs to the CcmF/CycK/Ccl1/NrfE/CcsA family.</text>
</comment>
<feature type="transmembrane region" description="Helical" evidence="10">
    <location>
        <begin position="425"/>
        <end position="442"/>
    </location>
</feature>
<evidence type="ECO:0000256" key="3">
    <source>
        <dbReference type="ARBA" id="ARBA00022475"/>
    </source>
</evidence>
<feature type="transmembrane region" description="Helical" evidence="10">
    <location>
        <begin position="448"/>
        <end position="469"/>
    </location>
</feature>
<evidence type="ECO:0000256" key="9">
    <source>
        <dbReference type="ARBA" id="ARBA00037230"/>
    </source>
</evidence>
<feature type="transmembrane region" description="Helical" evidence="10">
    <location>
        <begin position="96"/>
        <end position="113"/>
    </location>
</feature>
<evidence type="ECO:0000313" key="14">
    <source>
        <dbReference type="Proteomes" id="UP000070371"/>
    </source>
</evidence>
<name>A0A126V2E5_9RHOB</name>
<dbReference type="PANTHER" id="PTHR43653:SF1">
    <property type="entry name" value="CYTOCHROME C-TYPE BIOGENESIS PROTEIN CCMF"/>
    <property type="match status" value="1"/>
</dbReference>
<dbReference type="GO" id="GO:0015232">
    <property type="term" value="F:heme transmembrane transporter activity"/>
    <property type="evidence" value="ECO:0007669"/>
    <property type="project" value="InterPro"/>
</dbReference>
<evidence type="ECO:0000256" key="10">
    <source>
        <dbReference type="SAM" id="Phobius"/>
    </source>
</evidence>
<dbReference type="PRINTS" id="PR01411">
    <property type="entry name" value="CCMFBIOGNSIS"/>
</dbReference>
<dbReference type="OrthoDB" id="9761451at2"/>
<feature type="transmembrane region" description="Helical" evidence="10">
    <location>
        <begin position="125"/>
        <end position="144"/>
    </location>
</feature>
<keyword evidence="4" id="KW-0997">Cell inner membrane</keyword>
<dbReference type="GO" id="GO:0020037">
    <property type="term" value="F:heme binding"/>
    <property type="evidence" value="ECO:0007669"/>
    <property type="project" value="InterPro"/>
</dbReference>
<dbReference type="AlphaFoldDB" id="A0A126V2E5"/>
<feature type="transmembrane region" description="Helical" evidence="10">
    <location>
        <begin position="352"/>
        <end position="374"/>
    </location>
</feature>
<feature type="transmembrane region" description="Helical" evidence="10">
    <location>
        <begin position="6"/>
        <end position="26"/>
    </location>
</feature>
<dbReference type="GO" id="GO:0017004">
    <property type="term" value="P:cytochrome complex assembly"/>
    <property type="evidence" value="ECO:0007669"/>
    <property type="project" value="UniProtKB-KW"/>
</dbReference>
<feature type="transmembrane region" description="Helical" evidence="10">
    <location>
        <begin position="312"/>
        <end position="331"/>
    </location>
</feature>
<reference evidence="13 14" key="1">
    <citation type="submission" date="2016-02" db="EMBL/GenBank/DDBJ databases">
        <title>Complete genome sequence of Halocynthiibacter arcticus PAMC 20958t from arctic marine sediment.</title>
        <authorList>
            <person name="Lee Y.M."/>
            <person name="Baek K."/>
            <person name="Lee H.K."/>
            <person name="Shin S.C."/>
        </authorList>
    </citation>
    <scope>NUCLEOTIDE SEQUENCE [LARGE SCALE GENOMIC DNA]</scope>
    <source>
        <strain evidence="13">PAMC 20958</strain>
    </source>
</reference>
<dbReference type="Proteomes" id="UP000070371">
    <property type="component" value="Chromosome"/>
</dbReference>
<feature type="domain" description="Cytochrome c assembly protein" evidence="11">
    <location>
        <begin position="89"/>
        <end position="295"/>
    </location>
</feature>
<evidence type="ECO:0000313" key="13">
    <source>
        <dbReference type="EMBL" id="AML52460.1"/>
    </source>
</evidence>
<evidence type="ECO:0000256" key="7">
    <source>
        <dbReference type="ARBA" id="ARBA00022989"/>
    </source>
</evidence>
<comment type="function">
    <text evidence="9">Required for the biogenesis of c-type cytochromes. Possible subunit of a heme lyase.</text>
</comment>
<dbReference type="GO" id="GO:0005886">
    <property type="term" value="C:plasma membrane"/>
    <property type="evidence" value="ECO:0007669"/>
    <property type="project" value="UniProtKB-SubCell"/>
</dbReference>
<keyword evidence="7 10" id="KW-1133">Transmembrane helix</keyword>
<feature type="transmembrane region" description="Helical" evidence="10">
    <location>
        <begin position="394"/>
        <end position="413"/>
    </location>
</feature>
<dbReference type="PANTHER" id="PTHR43653">
    <property type="entry name" value="CYTOCHROME C ASSEMBLY PROTEIN-RELATED"/>
    <property type="match status" value="1"/>
</dbReference>
<organism evidence="13 14">
    <name type="scientific">Falsihalocynthiibacter arcticus</name>
    <dbReference type="NCBI Taxonomy" id="1579316"/>
    <lineage>
        <taxon>Bacteria</taxon>
        <taxon>Pseudomonadati</taxon>
        <taxon>Pseudomonadota</taxon>
        <taxon>Alphaproteobacteria</taxon>
        <taxon>Rhodobacterales</taxon>
        <taxon>Roseobacteraceae</taxon>
        <taxon>Falsihalocynthiibacter</taxon>
    </lineage>
</organism>
<dbReference type="InterPro" id="IPR003567">
    <property type="entry name" value="Cyt_c_biogenesis"/>
</dbReference>
<dbReference type="PRINTS" id="PR01410">
    <property type="entry name" value="CCBIOGENESIS"/>
</dbReference>
<proteinExistence type="inferred from homology"/>
<dbReference type="NCBIfam" id="NF007691">
    <property type="entry name" value="PRK10369.1"/>
    <property type="match status" value="1"/>
</dbReference>
<keyword evidence="14" id="KW-1185">Reference proteome</keyword>
<dbReference type="NCBIfam" id="TIGR00353">
    <property type="entry name" value="nrfE"/>
    <property type="match status" value="1"/>
</dbReference>
<dbReference type="InterPro" id="IPR002541">
    <property type="entry name" value="Cyt_c_assembly"/>
</dbReference>
<comment type="subcellular location">
    <subcellularLocation>
        <location evidence="1">Cell inner membrane</location>
        <topology evidence="1">Multi-pass membrane protein</topology>
    </subcellularLocation>
</comment>
<keyword evidence="3" id="KW-1003">Cell membrane</keyword>
<protein>
    <submittedName>
        <fullName evidence="13">Cytochrome C biogenesis protein CcmF</fullName>
    </submittedName>
</protein>
<gene>
    <name evidence="13" type="ORF">RC74_15315</name>
</gene>
<evidence type="ECO:0000259" key="12">
    <source>
        <dbReference type="Pfam" id="PF16327"/>
    </source>
</evidence>
<feature type="transmembrane region" description="Helical" evidence="10">
    <location>
        <begin position="38"/>
        <end position="62"/>
    </location>
</feature>
<feature type="domain" description="Cytochrome c-type biogenesis protein CcmF C-terminal" evidence="12">
    <location>
        <begin position="315"/>
        <end position="640"/>
    </location>
</feature>
<evidence type="ECO:0000256" key="4">
    <source>
        <dbReference type="ARBA" id="ARBA00022519"/>
    </source>
</evidence>
<feature type="transmembrane region" description="Helical" evidence="10">
    <location>
        <begin position="249"/>
        <end position="266"/>
    </location>
</feature>
<evidence type="ECO:0000256" key="2">
    <source>
        <dbReference type="ARBA" id="ARBA00009186"/>
    </source>
</evidence>
<dbReference type="KEGG" id="hat:RC74_15315"/>
<feature type="transmembrane region" description="Helical" evidence="10">
    <location>
        <begin position="273"/>
        <end position="292"/>
    </location>
</feature>
<feature type="transmembrane region" description="Helical" evidence="10">
    <location>
        <begin position="618"/>
        <end position="637"/>
    </location>
</feature>
<evidence type="ECO:0000259" key="11">
    <source>
        <dbReference type="Pfam" id="PF01578"/>
    </source>
</evidence>
<dbReference type="InterPro" id="IPR032523">
    <property type="entry name" value="CcmF_C"/>
</dbReference>
<dbReference type="Pfam" id="PF16327">
    <property type="entry name" value="CcmF_C"/>
    <property type="match status" value="1"/>
</dbReference>
<dbReference type="Pfam" id="PF01578">
    <property type="entry name" value="Cytochrom_C_asm"/>
    <property type="match status" value="1"/>
</dbReference>
<keyword evidence="6" id="KW-0201">Cytochrome c-type biogenesis</keyword>
<keyword evidence="8 10" id="KW-0472">Membrane</keyword>
<feature type="transmembrane region" description="Helical" evidence="10">
    <location>
        <begin position="207"/>
        <end position="229"/>
    </location>
</feature>
<dbReference type="EMBL" id="CP014327">
    <property type="protein sequence ID" value="AML52460.1"/>
    <property type="molecule type" value="Genomic_DNA"/>
</dbReference>
<evidence type="ECO:0000256" key="8">
    <source>
        <dbReference type="ARBA" id="ARBA00023136"/>
    </source>
</evidence>
<dbReference type="STRING" id="1579316.RC74_15315"/>
<dbReference type="InterPro" id="IPR003568">
    <property type="entry name" value="Cyt_c_biogenesis_CcmF"/>
</dbReference>
<evidence type="ECO:0000256" key="6">
    <source>
        <dbReference type="ARBA" id="ARBA00022748"/>
    </source>
</evidence>
<feature type="transmembrane region" description="Helical" evidence="10">
    <location>
        <begin position="175"/>
        <end position="195"/>
    </location>
</feature>
<accession>A0A126V2E5</accession>
<sequence length="661" mass="71792">MIIELGHVALILAFLLSLVQATVPLVGAHKGWSGWMAVGSAAATAQFLLVFYAFLALTYAFVTSDFSLKLVIENSHTLKPMLYKVAGVWGNHEGSMLLWVLILAGFGACAAWFGDNLPATLRARVLAVQGAIGVGFYAFILFTSNPFTRVAVPPFDGGDLNPLLQDPGLAFHPPFLYLGYVGLSMAFSFAVAALIEGRVDAAWGRWVRPWTLAAWIFLTIGIALGSWWAYYELGWGGYWFWDPVENASFMPWLIAAALLHSAVVVEKRESLKAWTILLAILAFGFSLIGTFIVRSGVLTSVHAFATDPERGVFILALLGLFMGGALTLFAARANVLSSKGVFGVVSRESALVFNNILLAVASFVVFVGTIWPLIAELFFDRKLSVGAPFFDTAFTPFVIAIALLLPIGPLLPWKRAKLSKSLRPLRAGLLLAVSLALLVWAIQSERSIMAPIGVFLGSWVLVGAATDLWQRTGSKRQSIQERLGRMLRLPRGDWGRSVAHSGFGVTILGISMLTAWEQEDIRVTQVGEPFTVGAYEITLADVTQGQGPNYSTILAEMQVSKAGKTVAVLYPEKRVYPVQGMPTTEAAIDNGFLRDIYVVIGDPQIDGGWAVRTYIKPFANWIWAGAIIMAFGGGLSLSDRRYRVGAVSRRKLVPVAPQAAE</sequence>
<evidence type="ECO:0000256" key="1">
    <source>
        <dbReference type="ARBA" id="ARBA00004429"/>
    </source>
</evidence>